<organism evidence="1 2">
    <name type="scientific">Amphibalanus amphitrite</name>
    <name type="common">Striped barnacle</name>
    <name type="synonym">Balanus amphitrite</name>
    <dbReference type="NCBI Taxonomy" id="1232801"/>
    <lineage>
        <taxon>Eukaryota</taxon>
        <taxon>Metazoa</taxon>
        <taxon>Ecdysozoa</taxon>
        <taxon>Arthropoda</taxon>
        <taxon>Crustacea</taxon>
        <taxon>Multicrustacea</taxon>
        <taxon>Cirripedia</taxon>
        <taxon>Thoracica</taxon>
        <taxon>Thoracicalcarea</taxon>
        <taxon>Balanomorpha</taxon>
        <taxon>Balanoidea</taxon>
        <taxon>Balanidae</taxon>
        <taxon>Amphibalaninae</taxon>
        <taxon>Amphibalanus</taxon>
    </lineage>
</organism>
<name>A0A6A4VP29_AMPAM</name>
<evidence type="ECO:0000313" key="1">
    <source>
        <dbReference type="EMBL" id="KAF0294649.1"/>
    </source>
</evidence>
<dbReference type="Proteomes" id="UP000440578">
    <property type="component" value="Unassembled WGS sequence"/>
</dbReference>
<protein>
    <submittedName>
        <fullName evidence="1">Uncharacterized protein</fullName>
    </submittedName>
</protein>
<gene>
    <name evidence="1" type="ORF">FJT64_007689</name>
</gene>
<comment type="caution">
    <text evidence="1">The sequence shown here is derived from an EMBL/GenBank/DDBJ whole genome shotgun (WGS) entry which is preliminary data.</text>
</comment>
<keyword evidence="2" id="KW-1185">Reference proteome</keyword>
<reference evidence="1 2" key="1">
    <citation type="submission" date="2019-07" db="EMBL/GenBank/DDBJ databases">
        <title>Draft genome assembly of a fouling barnacle, Amphibalanus amphitrite (Darwin, 1854): The first reference genome for Thecostraca.</title>
        <authorList>
            <person name="Kim W."/>
        </authorList>
    </citation>
    <scope>NUCLEOTIDE SEQUENCE [LARGE SCALE GENOMIC DNA]</scope>
    <source>
        <strain evidence="1">SNU_AA5</strain>
        <tissue evidence="1">Soma without cirri and trophi</tissue>
    </source>
</reference>
<proteinExistence type="predicted"/>
<dbReference type="EMBL" id="VIIS01001672">
    <property type="protein sequence ID" value="KAF0294649.1"/>
    <property type="molecule type" value="Genomic_DNA"/>
</dbReference>
<dbReference type="AlphaFoldDB" id="A0A6A4VP29"/>
<accession>A0A6A4VP29</accession>
<evidence type="ECO:0000313" key="2">
    <source>
        <dbReference type="Proteomes" id="UP000440578"/>
    </source>
</evidence>
<sequence length="90" mass="10362">MKFESVQMLTDVTQMFAEQMAVFRSLPPSLCHLSCAANPRCLSFITEPEMVCRLFRRRGRPVVPADDEQMELGQMMHKYRLHAGKCEGKL</sequence>